<dbReference type="KEGG" id="fpf:DCC35_18925"/>
<dbReference type="PANTHER" id="PTHR10846">
    <property type="entry name" value="SODIUM/POTASSIUM/CALCIUM EXCHANGER"/>
    <property type="match status" value="1"/>
</dbReference>
<dbReference type="GO" id="GO:0008273">
    <property type="term" value="F:calcium, potassium:sodium antiporter activity"/>
    <property type="evidence" value="ECO:0007669"/>
    <property type="project" value="TreeGrafter"/>
</dbReference>
<evidence type="ECO:0000256" key="3">
    <source>
        <dbReference type="ARBA" id="ARBA00022989"/>
    </source>
</evidence>
<feature type="transmembrane region" description="Helical" evidence="5">
    <location>
        <begin position="45"/>
        <end position="65"/>
    </location>
</feature>
<keyword evidence="4 5" id="KW-0472">Membrane</keyword>
<evidence type="ECO:0000256" key="2">
    <source>
        <dbReference type="ARBA" id="ARBA00022692"/>
    </source>
</evidence>
<sequence>MELALYIFIIIVSSLIVYKGGSMLENASEILANHYDLPSVVKGSLIMAVGSSFPELSAVLVSTILHGTFDLGVSAVVGSAIFNIMVIPGLSSALYGSQKADHSLVYKDSQFYLTSIVVLMLTFALGVIYYPEEGTDNIIGSVTRELALIPFLLYGLYIYLQFVDTKEHREKTNGDNRKEHEEIWKIWLKLVISLVLILVSVEGLVRGALFLGEYFNTPDFFWGITVIAAATSVPDAVVSIRAAQKGDGTAGLSNVLGSNIFDLLVAVPAGVLIAGAATVNITIAVPMMLFLTIATIAFFALLRYNLVLSRSEGIGMLVGYLLFVIWMLLESFDVISIVLK</sequence>
<dbReference type="InterPro" id="IPR004837">
    <property type="entry name" value="NaCa_Exmemb"/>
</dbReference>
<dbReference type="GO" id="GO:0005886">
    <property type="term" value="C:plasma membrane"/>
    <property type="evidence" value="ECO:0007669"/>
    <property type="project" value="TreeGrafter"/>
</dbReference>
<name>A0A4D7JX01_9BACT</name>
<organism evidence="7 8">
    <name type="scientific">Mangrovivirga cuniculi</name>
    <dbReference type="NCBI Taxonomy" id="2715131"/>
    <lineage>
        <taxon>Bacteria</taxon>
        <taxon>Pseudomonadati</taxon>
        <taxon>Bacteroidota</taxon>
        <taxon>Cytophagia</taxon>
        <taxon>Cytophagales</taxon>
        <taxon>Mangrovivirgaceae</taxon>
        <taxon>Mangrovivirga</taxon>
    </lineage>
</organism>
<evidence type="ECO:0000256" key="1">
    <source>
        <dbReference type="ARBA" id="ARBA00004141"/>
    </source>
</evidence>
<accession>A0A4D7JX01</accession>
<dbReference type="Pfam" id="PF01699">
    <property type="entry name" value="Na_Ca_ex"/>
    <property type="match status" value="2"/>
</dbReference>
<feature type="domain" description="Sodium/calcium exchanger membrane region" evidence="6">
    <location>
        <begin position="6"/>
        <end position="162"/>
    </location>
</feature>
<keyword evidence="3 5" id="KW-1133">Transmembrane helix</keyword>
<evidence type="ECO:0000259" key="6">
    <source>
        <dbReference type="Pfam" id="PF01699"/>
    </source>
</evidence>
<dbReference type="OrthoDB" id="6146067at2"/>
<keyword evidence="8" id="KW-1185">Reference proteome</keyword>
<feature type="transmembrane region" description="Helical" evidence="5">
    <location>
        <begin position="6"/>
        <end position="24"/>
    </location>
</feature>
<dbReference type="InterPro" id="IPR044880">
    <property type="entry name" value="NCX_ion-bd_dom_sf"/>
</dbReference>
<feature type="transmembrane region" description="Helical" evidence="5">
    <location>
        <begin position="314"/>
        <end position="339"/>
    </location>
</feature>
<dbReference type="InterPro" id="IPR004481">
    <property type="entry name" value="K/Na/Ca-exchanger"/>
</dbReference>
<protein>
    <submittedName>
        <fullName evidence="7">Sodium:calcium antiporter</fullName>
    </submittedName>
</protein>
<dbReference type="EMBL" id="CP028923">
    <property type="protein sequence ID" value="QCK16656.1"/>
    <property type="molecule type" value="Genomic_DNA"/>
</dbReference>
<feature type="transmembrane region" description="Helical" evidence="5">
    <location>
        <begin position="221"/>
        <end position="243"/>
    </location>
</feature>
<feature type="transmembrane region" description="Helical" evidence="5">
    <location>
        <begin position="255"/>
        <end position="277"/>
    </location>
</feature>
<dbReference type="RefSeq" id="WP_137092247.1">
    <property type="nucleotide sequence ID" value="NZ_CP028923.1"/>
</dbReference>
<feature type="transmembrane region" description="Helical" evidence="5">
    <location>
        <begin position="111"/>
        <end position="130"/>
    </location>
</feature>
<feature type="transmembrane region" description="Helical" evidence="5">
    <location>
        <begin position="283"/>
        <end position="302"/>
    </location>
</feature>
<evidence type="ECO:0000313" key="7">
    <source>
        <dbReference type="EMBL" id="QCK16656.1"/>
    </source>
</evidence>
<feature type="transmembrane region" description="Helical" evidence="5">
    <location>
        <begin position="183"/>
        <end position="201"/>
    </location>
</feature>
<dbReference type="GO" id="GO:0005262">
    <property type="term" value="F:calcium channel activity"/>
    <property type="evidence" value="ECO:0007669"/>
    <property type="project" value="TreeGrafter"/>
</dbReference>
<proteinExistence type="predicted"/>
<dbReference type="AlphaFoldDB" id="A0A4D7JX01"/>
<dbReference type="PANTHER" id="PTHR10846:SF8">
    <property type="entry name" value="INNER MEMBRANE PROTEIN YRBG"/>
    <property type="match status" value="1"/>
</dbReference>
<gene>
    <name evidence="7" type="ORF">DCC35_18925</name>
</gene>
<feature type="transmembrane region" description="Helical" evidence="5">
    <location>
        <begin position="142"/>
        <end position="162"/>
    </location>
</feature>
<evidence type="ECO:0000256" key="4">
    <source>
        <dbReference type="ARBA" id="ARBA00023136"/>
    </source>
</evidence>
<comment type="subcellular location">
    <subcellularLocation>
        <location evidence="1">Membrane</location>
        <topology evidence="1">Multi-pass membrane protein</topology>
    </subcellularLocation>
</comment>
<dbReference type="Proteomes" id="UP000298616">
    <property type="component" value="Chromosome"/>
</dbReference>
<evidence type="ECO:0000256" key="5">
    <source>
        <dbReference type="SAM" id="Phobius"/>
    </source>
</evidence>
<feature type="domain" description="Sodium/calcium exchanger membrane region" evidence="6">
    <location>
        <begin position="187"/>
        <end position="328"/>
    </location>
</feature>
<dbReference type="GO" id="GO:0006874">
    <property type="term" value="P:intracellular calcium ion homeostasis"/>
    <property type="evidence" value="ECO:0007669"/>
    <property type="project" value="TreeGrafter"/>
</dbReference>
<evidence type="ECO:0000313" key="8">
    <source>
        <dbReference type="Proteomes" id="UP000298616"/>
    </source>
</evidence>
<dbReference type="Gene3D" id="1.20.1420.30">
    <property type="entry name" value="NCX, central ion-binding region"/>
    <property type="match status" value="1"/>
</dbReference>
<feature type="transmembrane region" description="Helical" evidence="5">
    <location>
        <begin position="71"/>
        <end position="90"/>
    </location>
</feature>
<reference evidence="7 8" key="1">
    <citation type="submission" date="2018-04" db="EMBL/GenBank/DDBJ databases">
        <title>Complete genome uncultured novel isolate.</title>
        <authorList>
            <person name="Merlino G."/>
        </authorList>
    </citation>
    <scope>NUCLEOTIDE SEQUENCE [LARGE SCALE GENOMIC DNA]</scope>
    <source>
        <strain evidence="8">R1DC9</strain>
    </source>
</reference>
<keyword evidence="2 5" id="KW-0812">Transmembrane</keyword>